<gene>
    <name evidence="1" type="ORF">E5336_02460</name>
</gene>
<accession>A0AC61R9Q9</accession>
<dbReference type="EMBL" id="SRYG01000003">
    <property type="protein sequence ID" value="TGY66962.1"/>
    <property type="molecule type" value="Genomic_DNA"/>
</dbReference>
<reference evidence="1" key="1">
    <citation type="submission" date="2019-04" db="EMBL/GenBank/DDBJ databases">
        <title>Microbes associate with the intestines of laboratory mice.</title>
        <authorList>
            <person name="Navarre W."/>
            <person name="Wong E."/>
            <person name="Huang K."/>
            <person name="Tropini C."/>
            <person name="Ng K."/>
            <person name="Yu B."/>
        </authorList>
    </citation>
    <scope>NUCLEOTIDE SEQUENCE</scope>
    <source>
        <strain evidence="1">NM09_H32</strain>
    </source>
</reference>
<comment type="caution">
    <text evidence="1">The sequence shown here is derived from an EMBL/GenBank/DDBJ whole genome shotgun (WGS) entry which is preliminary data.</text>
</comment>
<sequence>MKKKIGNLLLMAGLVSSLTLPVMAKDLSGTVTFTKNEEMDYNDPDKKLLGNIADMQPGDSTTIQMRVVNDFSKPTNWYLSNEVVQSLQEADAERTLGGGYEYRLTYEGPTGSRTLYESKSLGGQGQAGLMEAAEGLEDYVFLDTLNNNQSGVVSLEIALDGETQGNDYQETMAEVAMQFATEVSDTEPKREADRVIHTTKKNRIVNTSTLTNRLPWLLVSGISGALLLILALFGIKERKKEED</sequence>
<name>A0AC61R9Q9_9FIRM</name>
<dbReference type="Proteomes" id="UP000308836">
    <property type="component" value="Unassembled WGS sequence"/>
</dbReference>
<proteinExistence type="predicted"/>
<keyword evidence="2" id="KW-1185">Reference proteome</keyword>
<protein>
    <submittedName>
        <fullName evidence="1">Uncharacterized protein</fullName>
    </submittedName>
</protein>
<organism evidence="1 2">
    <name type="scientific">Dubosiella muris</name>
    <dbReference type="NCBI Taxonomy" id="3038133"/>
    <lineage>
        <taxon>Bacteria</taxon>
        <taxon>Bacillati</taxon>
        <taxon>Bacillota</taxon>
        <taxon>Erysipelotrichia</taxon>
        <taxon>Erysipelotrichales</taxon>
        <taxon>Erysipelotrichaceae</taxon>
        <taxon>Dubosiella</taxon>
    </lineage>
</organism>
<evidence type="ECO:0000313" key="1">
    <source>
        <dbReference type="EMBL" id="TGY66962.1"/>
    </source>
</evidence>
<evidence type="ECO:0000313" key="2">
    <source>
        <dbReference type="Proteomes" id="UP000308836"/>
    </source>
</evidence>